<keyword evidence="4 7" id="KW-0436">Ligase</keyword>
<keyword evidence="7 8" id="KW-0132">Cell division</keyword>
<sequence>MYKEFSDLKDKRILVVGLGKTGASLAHFLTKHGAQVTVTDHKSKPELSTQLEQLGELPIKFELGGHSPKTFIAQDLVILSPGVPSNLKIFDYARSQGIRITGEFEFSAGFIKEPIIGLTGTNGKTTVAKITEAILKESGIKTWVGGANDKPLVDYLRSDEKAQVVIAEVSSFMLEHCDSFNPMNIVFTNLAENHLDRYRSMEEYVNAKRRIFKNTNQATTSILNADDNAVVELARDPAVQRGRIFYFSRKPALEPQIMNIGGAVNIGDEIRVRTGPEIEKAFSIKNMKMRGKHSVENLMAAILASREHGATREAVQKVIDTFTGLPHRIEYVRKVGGVMFYNDSKATNVHAVLRALDTFDENVILIAGGKDTNLNYEPLRTAVKRKVKTLILVGEAKERINRDLGDFSETFLIGTFEEAVLIAYQKSRIGDTVLLSPGCSSFDMFDSFEERGDYFKEIVRKFH</sequence>
<comment type="caution">
    <text evidence="11">The sequence shown here is derived from an EMBL/GenBank/DDBJ whole genome shotgun (WGS) entry which is preliminary data.</text>
</comment>
<keyword evidence="3 7" id="KW-0963">Cytoplasm</keyword>
<dbReference type="RefSeq" id="WP_061833626.1">
    <property type="nucleotide sequence ID" value="NZ_LUKE01000001.1"/>
</dbReference>
<keyword evidence="7 8" id="KW-0573">Peptidoglycan synthesis</keyword>
<dbReference type="UniPathway" id="UPA00219"/>
<keyword evidence="7 8" id="KW-0133">Cell shape</keyword>
<evidence type="ECO:0000256" key="7">
    <source>
        <dbReference type="HAMAP-Rule" id="MF_00639"/>
    </source>
</evidence>
<dbReference type="Pfam" id="PF02875">
    <property type="entry name" value="Mur_ligase_C"/>
    <property type="match status" value="1"/>
</dbReference>
<evidence type="ECO:0000313" key="12">
    <source>
        <dbReference type="Proteomes" id="UP000075320"/>
    </source>
</evidence>
<organism evidence="11 12">
    <name type="scientific">Bdellovibrio bacteriovorus</name>
    <dbReference type="NCBI Taxonomy" id="959"/>
    <lineage>
        <taxon>Bacteria</taxon>
        <taxon>Pseudomonadati</taxon>
        <taxon>Bdellovibrionota</taxon>
        <taxon>Bdellovibrionia</taxon>
        <taxon>Bdellovibrionales</taxon>
        <taxon>Pseudobdellovibrionaceae</taxon>
        <taxon>Bdellovibrio</taxon>
    </lineage>
</organism>
<evidence type="ECO:0000256" key="6">
    <source>
        <dbReference type="ARBA" id="ARBA00022840"/>
    </source>
</evidence>
<dbReference type="GO" id="GO:0005737">
    <property type="term" value="C:cytoplasm"/>
    <property type="evidence" value="ECO:0007669"/>
    <property type="project" value="UniProtKB-SubCell"/>
</dbReference>
<keyword evidence="7 8" id="KW-0131">Cell cycle</keyword>
<evidence type="ECO:0000256" key="2">
    <source>
        <dbReference type="ARBA" id="ARBA00004752"/>
    </source>
</evidence>
<feature type="domain" description="Mur ligase central" evidence="10">
    <location>
        <begin position="119"/>
        <end position="304"/>
    </location>
</feature>
<keyword evidence="6 7" id="KW-0067">ATP-binding</keyword>
<dbReference type="Pfam" id="PF21799">
    <property type="entry name" value="MurD-like_N"/>
    <property type="match status" value="1"/>
</dbReference>
<evidence type="ECO:0000256" key="5">
    <source>
        <dbReference type="ARBA" id="ARBA00022741"/>
    </source>
</evidence>
<dbReference type="SUPFAM" id="SSF53244">
    <property type="entry name" value="MurD-like peptide ligases, peptide-binding domain"/>
    <property type="match status" value="1"/>
</dbReference>
<dbReference type="InterPro" id="IPR036565">
    <property type="entry name" value="Mur-like_cat_sf"/>
</dbReference>
<keyword evidence="7 8" id="KW-0961">Cell wall biogenesis/degradation</keyword>
<protein>
    <recommendedName>
        <fullName evidence="7 8">UDP-N-acetylmuramoylalanine--D-glutamate ligase</fullName>
        <ecNumber evidence="7 8">6.3.2.9</ecNumber>
    </recommendedName>
    <alternativeName>
        <fullName evidence="7">D-glutamic acid-adding enzyme</fullName>
    </alternativeName>
    <alternativeName>
        <fullName evidence="7">UDP-N-acetylmuramoyl-L-alanyl-D-glutamate synthetase</fullName>
    </alternativeName>
</protein>
<dbReference type="SUPFAM" id="SSF51984">
    <property type="entry name" value="MurCD N-terminal domain"/>
    <property type="match status" value="1"/>
</dbReference>
<name>A0A150WNR4_BDEBC</name>
<comment type="similarity">
    <text evidence="7">Belongs to the MurCDEF family.</text>
</comment>
<evidence type="ECO:0000256" key="8">
    <source>
        <dbReference type="RuleBase" id="RU003664"/>
    </source>
</evidence>
<dbReference type="SUPFAM" id="SSF53623">
    <property type="entry name" value="MurD-like peptide ligases, catalytic domain"/>
    <property type="match status" value="1"/>
</dbReference>
<dbReference type="GO" id="GO:0008360">
    <property type="term" value="P:regulation of cell shape"/>
    <property type="evidence" value="ECO:0007669"/>
    <property type="project" value="UniProtKB-KW"/>
</dbReference>
<dbReference type="PANTHER" id="PTHR43692:SF1">
    <property type="entry name" value="UDP-N-ACETYLMURAMOYLALANINE--D-GLUTAMATE LIGASE"/>
    <property type="match status" value="1"/>
</dbReference>
<dbReference type="HAMAP" id="MF_00639">
    <property type="entry name" value="MurD"/>
    <property type="match status" value="1"/>
</dbReference>
<dbReference type="EC" id="6.3.2.9" evidence="7 8"/>
<evidence type="ECO:0000259" key="9">
    <source>
        <dbReference type="Pfam" id="PF02875"/>
    </source>
</evidence>
<dbReference type="Proteomes" id="UP000075320">
    <property type="component" value="Unassembled WGS sequence"/>
</dbReference>
<dbReference type="GO" id="GO:0051301">
    <property type="term" value="P:cell division"/>
    <property type="evidence" value="ECO:0007669"/>
    <property type="project" value="UniProtKB-KW"/>
</dbReference>
<dbReference type="InterPro" id="IPR013221">
    <property type="entry name" value="Mur_ligase_cen"/>
</dbReference>
<dbReference type="InterPro" id="IPR004101">
    <property type="entry name" value="Mur_ligase_C"/>
</dbReference>
<evidence type="ECO:0000259" key="10">
    <source>
        <dbReference type="Pfam" id="PF08245"/>
    </source>
</evidence>
<dbReference type="GO" id="GO:0005524">
    <property type="term" value="F:ATP binding"/>
    <property type="evidence" value="ECO:0007669"/>
    <property type="project" value="UniProtKB-UniRule"/>
</dbReference>
<feature type="domain" description="Mur ligase C-terminal" evidence="9">
    <location>
        <begin position="327"/>
        <end position="437"/>
    </location>
</feature>
<dbReference type="NCBIfam" id="TIGR01087">
    <property type="entry name" value="murD"/>
    <property type="match status" value="1"/>
</dbReference>
<proteinExistence type="inferred from homology"/>
<dbReference type="InterPro" id="IPR036615">
    <property type="entry name" value="Mur_ligase_C_dom_sf"/>
</dbReference>
<dbReference type="GO" id="GO:0009252">
    <property type="term" value="P:peptidoglycan biosynthetic process"/>
    <property type="evidence" value="ECO:0007669"/>
    <property type="project" value="UniProtKB-UniRule"/>
</dbReference>
<evidence type="ECO:0000256" key="1">
    <source>
        <dbReference type="ARBA" id="ARBA00004496"/>
    </source>
</evidence>
<dbReference type="InterPro" id="IPR005762">
    <property type="entry name" value="MurD"/>
</dbReference>
<comment type="pathway">
    <text evidence="2 7 8">Cell wall biogenesis; peptidoglycan biosynthesis.</text>
</comment>
<dbReference type="Gene3D" id="3.40.1190.10">
    <property type="entry name" value="Mur-like, catalytic domain"/>
    <property type="match status" value="1"/>
</dbReference>
<gene>
    <name evidence="7" type="primary">murD</name>
    <name evidence="11" type="ORF">AZI86_03060</name>
</gene>
<reference evidence="11 12" key="1">
    <citation type="submission" date="2016-03" db="EMBL/GenBank/DDBJ databases">
        <authorList>
            <person name="Ploux O."/>
        </authorList>
    </citation>
    <scope>NUCLEOTIDE SEQUENCE [LARGE SCALE GENOMIC DNA]</scope>
    <source>
        <strain evidence="11 12">R0</strain>
    </source>
</reference>
<accession>A0A150WNR4</accession>
<dbReference type="OrthoDB" id="5287865at2"/>
<dbReference type="GO" id="GO:0071555">
    <property type="term" value="P:cell wall organization"/>
    <property type="evidence" value="ECO:0007669"/>
    <property type="project" value="UniProtKB-KW"/>
</dbReference>
<dbReference type="PANTHER" id="PTHR43692">
    <property type="entry name" value="UDP-N-ACETYLMURAMOYLALANINE--D-GLUTAMATE LIGASE"/>
    <property type="match status" value="1"/>
</dbReference>
<evidence type="ECO:0000256" key="3">
    <source>
        <dbReference type="ARBA" id="ARBA00022490"/>
    </source>
</evidence>
<comment type="catalytic activity">
    <reaction evidence="7 8">
        <text>UDP-N-acetyl-alpha-D-muramoyl-L-alanine + D-glutamate + ATP = UDP-N-acetyl-alpha-D-muramoyl-L-alanyl-D-glutamate + ADP + phosphate + H(+)</text>
        <dbReference type="Rhea" id="RHEA:16429"/>
        <dbReference type="ChEBI" id="CHEBI:15378"/>
        <dbReference type="ChEBI" id="CHEBI:29986"/>
        <dbReference type="ChEBI" id="CHEBI:30616"/>
        <dbReference type="ChEBI" id="CHEBI:43474"/>
        <dbReference type="ChEBI" id="CHEBI:83898"/>
        <dbReference type="ChEBI" id="CHEBI:83900"/>
        <dbReference type="ChEBI" id="CHEBI:456216"/>
        <dbReference type="EC" id="6.3.2.9"/>
    </reaction>
</comment>
<feature type="binding site" evidence="7">
    <location>
        <begin position="120"/>
        <end position="126"/>
    </location>
    <ligand>
        <name>ATP</name>
        <dbReference type="ChEBI" id="CHEBI:30616"/>
    </ligand>
</feature>
<dbReference type="EMBL" id="LUKE01000001">
    <property type="protein sequence ID" value="KYG66060.1"/>
    <property type="molecule type" value="Genomic_DNA"/>
</dbReference>
<dbReference type="Gene3D" id="3.90.190.20">
    <property type="entry name" value="Mur ligase, C-terminal domain"/>
    <property type="match status" value="1"/>
</dbReference>
<dbReference type="GO" id="GO:0008764">
    <property type="term" value="F:UDP-N-acetylmuramoylalanine-D-glutamate ligase activity"/>
    <property type="evidence" value="ECO:0007669"/>
    <property type="project" value="UniProtKB-UniRule"/>
</dbReference>
<keyword evidence="12" id="KW-1185">Reference proteome</keyword>
<comment type="function">
    <text evidence="7 8">Cell wall formation. Catalyzes the addition of glutamate to the nucleotide precursor UDP-N-acetylmuramoyl-L-alanine (UMA).</text>
</comment>
<dbReference type="Pfam" id="PF08245">
    <property type="entry name" value="Mur_ligase_M"/>
    <property type="match status" value="1"/>
</dbReference>
<keyword evidence="5 7" id="KW-0547">Nucleotide-binding</keyword>
<dbReference type="AlphaFoldDB" id="A0A150WNR4"/>
<evidence type="ECO:0000256" key="4">
    <source>
        <dbReference type="ARBA" id="ARBA00022598"/>
    </source>
</evidence>
<evidence type="ECO:0000313" key="11">
    <source>
        <dbReference type="EMBL" id="KYG66060.1"/>
    </source>
</evidence>
<dbReference type="Gene3D" id="3.40.50.720">
    <property type="entry name" value="NAD(P)-binding Rossmann-like Domain"/>
    <property type="match status" value="1"/>
</dbReference>
<comment type="subcellular location">
    <subcellularLocation>
        <location evidence="1 7 8">Cytoplasm</location>
    </subcellularLocation>
</comment>